<organism evidence="1">
    <name type="scientific">human gut metagenome</name>
    <dbReference type="NCBI Taxonomy" id="408170"/>
    <lineage>
        <taxon>unclassified sequences</taxon>
        <taxon>metagenomes</taxon>
        <taxon>organismal metagenomes</taxon>
    </lineage>
</organism>
<dbReference type="EMBL" id="AZMM01009721">
    <property type="protein sequence ID" value="ETJ35972.1"/>
    <property type="molecule type" value="Genomic_DNA"/>
</dbReference>
<proteinExistence type="predicted"/>
<accession>W1Y0C7</accession>
<sequence>RLTRFTPALHQVQYARRQASLLP</sequence>
<gene>
    <name evidence="1" type="ORF">Q604_UNBC09721G0001</name>
</gene>
<name>W1Y0C7_9ZZZZ</name>
<comment type="caution">
    <text evidence="1">The sequence shown here is derived from an EMBL/GenBank/DDBJ whole genome shotgun (WGS) entry which is preliminary data.</text>
</comment>
<dbReference type="AlphaFoldDB" id="W1Y0C7"/>
<evidence type="ECO:0000313" key="1">
    <source>
        <dbReference type="EMBL" id="ETJ35972.1"/>
    </source>
</evidence>
<protein>
    <submittedName>
        <fullName evidence="1">Uncharacterized protein</fullName>
    </submittedName>
</protein>
<feature type="non-terminal residue" evidence="1">
    <location>
        <position position="1"/>
    </location>
</feature>
<reference evidence="1" key="1">
    <citation type="submission" date="2013-12" db="EMBL/GenBank/DDBJ databases">
        <title>A Varibaculum cambriense genome reconstructed from a premature infant gut community with otherwise low bacterial novelty that shifts toward anaerobic metabolism during the third week of life.</title>
        <authorList>
            <person name="Brown C.T."/>
            <person name="Sharon I."/>
            <person name="Thomas B.C."/>
            <person name="Castelle C.J."/>
            <person name="Morowitz M.J."/>
            <person name="Banfield J.F."/>
        </authorList>
    </citation>
    <scope>NUCLEOTIDE SEQUENCE</scope>
</reference>